<sequence length="719" mass="75444">MTNPLSSLAHRTARWCALHPWRAILGWVAFVAIAVGLATMVPTQDATDADYRMGESGRADALVARAGFDEPDTEQVLITAARGDLDQAAAQRAAAEVVAGMNALDGVEAVADPQVSPDGSAYLVSVQLARDQSDVAPLQAVTGDVAADFPQLSVRESGDVSLDGAIGERVGDDLGSAETISLPLTLILMLLAFGALIAAGIPVLLAGTSVAATIGLLAPLSHLVHAEDTVSSMIVLIGMAVGVDYSLFYLKREREERAKGHTTRDAVEIAAQTSGHSILVSGFAVICSMAGLFVVGDTTFNSLAVGAILVVAVAVLGSITVLPALLSKLGRWVDRPRVPFLHRALAGTKRGAVAGRVLGPVTRHPAAALALSLVVVVLLAVPALGMKTHGANLETLPSSVPEAKTMQDLSRAFPSEGTTAELVVRAPASEQAQVAAALADVEATAQGSALFQASGTPVEVSPDGTTSILILAMPFEESDARVDDAIEKLRTTYAPRALDGLDAEYAVGGDAAESYDFVQREQSRLPFVIGFVLLLTLLVMGVTFRSVPIALISAVLNLASVGVAFGLMTLVFQHGWLEGALDFSSPGFVIDWLPLFVLVVLVGLSMDYHVFVLSRIREHVQRGLPTRLAVRQGVADTAGVVTSAAAVMVSVFSIFATLSMLEMKMMGVALSGAILLDATLIRLVMLPAVLCLLGDRVWWPSRRPVPLGERVDEREFELV</sequence>
<keyword evidence="3 6" id="KW-0812">Transmembrane</keyword>
<feature type="transmembrane region" description="Helical" evidence="6">
    <location>
        <begin position="230"/>
        <end position="250"/>
    </location>
</feature>
<dbReference type="AlphaFoldDB" id="A0A6G6WB44"/>
<dbReference type="SUPFAM" id="SSF82866">
    <property type="entry name" value="Multidrug efflux transporter AcrB transmembrane domain"/>
    <property type="match status" value="2"/>
</dbReference>
<accession>A0A6G6WB44</accession>
<feature type="transmembrane region" description="Helical" evidence="6">
    <location>
        <begin position="668"/>
        <end position="693"/>
    </location>
</feature>
<feature type="transmembrane region" description="Helical" evidence="6">
    <location>
        <begin position="24"/>
        <end position="43"/>
    </location>
</feature>
<feature type="transmembrane region" description="Helical" evidence="6">
    <location>
        <begin position="634"/>
        <end position="656"/>
    </location>
</feature>
<feature type="transmembrane region" description="Helical" evidence="6">
    <location>
        <begin position="278"/>
        <end position="296"/>
    </location>
</feature>
<dbReference type="Gene3D" id="1.20.1640.10">
    <property type="entry name" value="Multidrug efflux transporter AcrB transmembrane domain"/>
    <property type="match status" value="2"/>
</dbReference>
<evidence type="ECO:0000256" key="1">
    <source>
        <dbReference type="ARBA" id="ARBA00004651"/>
    </source>
</evidence>
<comment type="subcellular location">
    <subcellularLocation>
        <location evidence="1">Cell membrane</location>
        <topology evidence="1">Multi-pass membrane protein</topology>
    </subcellularLocation>
</comment>
<evidence type="ECO:0000313" key="9">
    <source>
        <dbReference type="Proteomes" id="UP000502996"/>
    </source>
</evidence>
<dbReference type="KEGG" id="nano:G5V58_06330"/>
<dbReference type="RefSeq" id="WP_165229954.1">
    <property type="nucleotide sequence ID" value="NZ_CP049257.1"/>
</dbReference>
<feature type="domain" description="Membrane transport protein MMPL" evidence="7">
    <location>
        <begin position="65"/>
        <end position="333"/>
    </location>
</feature>
<proteinExistence type="predicted"/>
<evidence type="ECO:0000313" key="8">
    <source>
        <dbReference type="EMBL" id="QIG42436.1"/>
    </source>
</evidence>
<gene>
    <name evidence="8" type="ORF">G5V58_06330</name>
</gene>
<dbReference type="InterPro" id="IPR050545">
    <property type="entry name" value="Mycobact_MmpL"/>
</dbReference>
<protein>
    <submittedName>
        <fullName evidence="8">MMPL family transporter</fullName>
    </submittedName>
</protein>
<feature type="transmembrane region" description="Helical" evidence="6">
    <location>
        <begin position="186"/>
        <end position="218"/>
    </location>
</feature>
<dbReference type="GO" id="GO:0005886">
    <property type="term" value="C:plasma membrane"/>
    <property type="evidence" value="ECO:0007669"/>
    <property type="project" value="UniProtKB-SubCell"/>
</dbReference>
<dbReference type="Proteomes" id="UP000502996">
    <property type="component" value="Chromosome"/>
</dbReference>
<feature type="transmembrane region" description="Helical" evidence="6">
    <location>
        <begin position="525"/>
        <end position="544"/>
    </location>
</feature>
<feature type="transmembrane region" description="Helical" evidence="6">
    <location>
        <begin position="592"/>
        <end position="613"/>
    </location>
</feature>
<dbReference type="InterPro" id="IPR004869">
    <property type="entry name" value="MMPL_dom"/>
</dbReference>
<feature type="transmembrane region" description="Helical" evidence="6">
    <location>
        <begin position="366"/>
        <end position="385"/>
    </location>
</feature>
<keyword evidence="2" id="KW-1003">Cell membrane</keyword>
<dbReference type="Pfam" id="PF03176">
    <property type="entry name" value="MMPL"/>
    <property type="match status" value="2"/>
</dbReference>
<organism evidence="8 9">
    <name type="scientific">Nocardioides anomalus</name>
    <dbReference type="NCBI Taxonomy" id="2712223"/>
    <lineage>
        <taxon>Bacteria</taxon>
        <taxon>Bacillati</taxon>
        <taxon>Actinomycetota</taxon>
        <taxon>Actinomycetes</taxon>
        <taxon>Propionibacteriales</taxon>
        <taxon>Nocardioidaceae</taxon>
        <taxon>Nocardioides</taxon>
    </lineage>
</organism>
<evidence type="ECO:0000256" key="5">
    <source>
        <dbReference type="ARBA" id="ARBA00023136"/>
    </source>
</evidence>
<feature type="transmembrane region" description="Helical" evidence="6">
    <location>
        <begin position="302"/>
        <end position="326"/>
    </location>
</feature>
<evidence type="ECO:0000259" key="7">
    <source>
        <dbReference type="Pfam" id="PF03176"/>
    </source>
</evidence>
<evidence type="ECO:0000256" key="4">
    <source>
        <dbReference type="ARBA" id="ARBA00022989"/>
    </source>
</evidence>
<dbReference type="PANTHER" id="PTHR33406">
    <property type="entry name" value="MEMBRANE PROTEIN MJ1562-RELATED"/>
    <property type="match status" value="1"/>
</dbReference>
<keyword evidence="9" id="KW-1185">Reference proteome</keyword>
<evidence type="ECO:0000256" key="6">
    <source>
        <dbReference type="SAM" id="Phobius"/>
    </source>
</evidence>
<reference evidence="8 9" key="1">
    <citation type="submission" date="2020-02" db="EMBL/GenBank/DDBJ databases">
        <title>Full genome sequence of Nocardioides sp. R-3366.</title>
        <authorList>
            <person name="Im W.-T."/>
        </authorList>
    </citation>
    <scope>NUCLEOTIDE SEQUENCE [LARGE SCALE GENOMIC DNA]</scope>
    <source>
        <strain evidence="8 9">R-3366</strain>
    </source>
</reference>
<dbReference type="PANTHER" id="PTHR33406:SF13">
    <property type="entry name" value="MEMBRANE PROTEIN YDFJ"/>
    <property type="match status" value="1"/>
</dbReference>
<dbReference type="EMBL" id="CP049257">
    <property type="protein sequence ID" value="QIG42436.1"/>
    <property type="molecule type" value="Genomic_DNA"/>
</dbReference>
<evidence type="ECO:0000256" key="3">
    <source>
        <dbReference type="ARBA" id="ARBA00022692"/>
    </source>
</evidence>
<feature type="domain" description="Membrane transport protein MMPL" evidence="7">
    <location>
        <begin position="397"/>
        <end position="703"/>
    </location>
</feature>
<name>A0A6G6WB44_9ACTN</name>
<evidence type="ECO:0000256" key="2">
    <source>
        <dbReference type="ARBA" id="ARBA00022475"/>
    </source>
</evidence>
<keyword evidence="5 6" id="KW-0472">Membrane</keyword>
<keyword evidence="4 6" id="KW-1133">Transmembrane helix</keyword>
<feature type="transmembrane region" description="Helical" evidence="6">
    <location>
        <begin position="551"/>
        <end position="572"/>
    </location>
</feature>